<dbReference type="GO" id="GO:0039660">
    <property type="term" value="F:structural constituent of virion"/>
    <property type="evidence" value="ECO:0007669"/>
    <property type="project" value="UniProtKB-KW"/>
</dbReference>
<evidence type="ECO:0000256" key="4">
    <source>
        <dbReference type="ARBA" id="ARBA00023311"/>
    </source>
</evidence>
<dbReference type="Gene3D" id="2.70.20.50">
    <property type="entry name" value="Viral matrix protein, N-terminal domain"/>
    <property type="match status" value="1"/>
</dbReference>
<dbReference type="KEGG" id="vg:80539981"/>
<proteinExistence type="predicted"/>
<gene>
    <name evidence="7" type="primary">M</name>
</gene>
<dbReference type="Gene3D" id="2.70.20.60">
    <property type="entry name" value="Viral matrix protein, C-terminal domain"/>
    <property type="match status" value="1"/>
</dbReference>
<dbReference type="Pfam" id="PF00661">
    <property type="entry name" value="Matrix_Paramyxo_N"/>
    <property type="match status" value="1"/>
</dbReference>
<dbReference type="InterPro" id="IPR000982">
    <property type="entry name" value="Matrix_Paramyxo_N"/>
</dbReference>
<name>A0A7D5IF23_9MONO</name>
<dbReference type="InterPro" id="IPR042539">
    <property type="entry name" value="Matrix_C"/>
</dbReference>
<dbReference type="InterPro" id="IPR042540">
    <property type="entry name" value="Matrix_N"/>
</dbReference>
<accession>A0A7D5IF23</accession>
<reference evidence="7 8" key="1">
    <citation type="submission" date="2019-10" db="EMBL/GenBank/DDBJ databases">
        <title>Common occurrence of Belerina virus, a novel paramyxovirus found in Belgian hedgehogs.</title>
        <authorList>
            <person name="Vanmechelen B."/>
            <person name="Vergote V."/>
            <person name="Merino M."/>
            <person name="Maes P."/>
        </authorList>
    </citation>
    <scope>NUCLEOTIDE SEQUENCE [LARGE SCALE GENOMIC DNA]</scope>
    <source>
        <strain evidence="7">HH114</strain>
    </source>
</reference>
<organism evidence="7 8">
    <name type="scientific">Belerina virus</name>
    <dbReference type="NCBI Taxonomy" id="2748342"/>
    <lineage>
        <taxon>Viruses</taxon>
        <taxon>Riboviria</taxon>
        <taxon>Orthornavirae</taxon>
        <taxon>Negarnaviricota</taxon>
        <taxon>Haploviricotina</taxon>
        <taxon>Monjiviricetes</taxon>
        <taxon>Mononegavirales</taxon>
        <taxon>Paramyxoviridae</taxon>
        <taxon>Orthoparamyxovirinae</taxon>
        <taxon>Parajeilongvirus</taxon>
        <taxon>Parajeilongvirus erinacei</taxon>
        <taxon>Jeilongvirus erinacei</taxon>
    </lineage>
</organism>
<evidence type="ECO:0000313" key="7">
    <source>
        <dbReference type="EMBL" id="QKZ93215.1"/>
    </source>
</evidence>
<dbReference type="GO" id="GO:0019068">
    <property type="term" value="P:virion assembly"/>
    <property type="evidence" value="ECO:0007669"/>
    <property type="project" value="InterPro"/>
</dbReference>
<keyword evidence="8" id="KW-1185">Reference proteome</keyword>
<dbReference type="RefSeq" id="YP_010801290.1">
    <property type="nucleotide sequence ID" value="NC_076951.1"/>
</dbReference>
<evidence type="ECO:0000256" key="1">
    <source>
        <dbReference type="ARBA" id="ARBA00004328"/>
    </source>
</evidence>
<dbReference type="GeneID" id="80539981"/>
<dbReference type="EMBL" id="MN561699">
    <property type="protein sequence ID" value="QKZ93215.1"/>
    <property type="molecule type" value="Viral_cRNA"/>
</dbReference>
<comment type="subcellular location">
    <subcellularLocation>
        <location evidence="1">Virion</location>
    </subcellularLocation>
</comment>
<dbReference type="GO" id="GO:0044423">
    <property type="term" value="C:virion component"/>
    <property type="evidence" value="ECO:0007669"/>
    <property type="project" value="UniProtKB-KW"/>
</dbReference>
<protein>
    <recommendedName>
        <fullName evidence="2">Matrix protein</fullName>
    </recommendedName>
</protein>
<dbReference type="InterPro" id="IPR055413">
    <property type="entry name" value="Matrix_Paramyxo_C"/>
</dbReference>
<dbReference type="Proteomes" id="UP001317325">
    <property type="component" value="Segment"/>
</dbReference>
<evidence type="ECO:0000313" key="8">
    <source>
        <dbReference type="Proteomes" id="UP001317325"/>
    </source>
</evidence>
<feature type="domain" description="Matrix protein N-terminal" evidence="5">
    <location>
        <begin position="4"/>
        <end position="169"/>
    </location>
</feature>
<keyword evidence="3" id="KW-0946">Virion</keyword>
<keyword evidence="4" id="KW-0468">Viral matrix protein</keyword>
<evidence type="ECO:0000259" key="5">
    <source>
        <dbReference type="Pfam" id="PF00661"/>
    </source>
</evidence>
<dbReference type="Pfam" id="PF23765">
    <property type="entry name" value="Matrix_Paramyxo_C"/>
    <property type="match status" value="1"/>
</dbReference>
<evidence type="ECO:0000256" key="2">
    <source>
        <dbReference type="ARBA" id="ARBA00017678"/>
    </source>
</evidence>
<evidence type="ECO:0000256" key="3">
    <source>
        <dbReference type="ARBA" id="ARBA00022844"/>
    </source>
</evidence>
<evidence type="ECO:0000259" key="6">
    <source>
        <dbReference type="Pfam" id="PF23765"/>
    </source>
</evidence>
<feature type="domain" description="Matrix protein C-terminal Paramyxoviridae" evidence="6">
    <location>
        <begin position="173"/>
        <end position="330"/>
    </location>
</feature>
<sequence length="339" mass="37822">MDGIAEFSKKSWEEGGTLIPFEAEADKSGMLIPKVRVVNPGWNDRKSPGYMYLIIYGIVEARSRTEKGGRHIKSFGAFPLGVGKSSEPPESLLEAVLKLDITVRRTAGSEEKIVLGTSNIQPELLPWKKILNQGAIFSAMKVCSSVELIPLHEILRLRPVFLTITQLTDAGCYTVPTSLLDFRLNDAISFNLLVEIVIGTDLSSTGIKGYLNDNGDKVTTFMVHIGNFVRKKGKTYSVDYCRQKVDRMDLRFSLGAVGGLSLHVKVAGKMSKMLRAQLGYKSTICYSLMDTNPFLNRIMWRCECSISKVSAVFQPSVPKEFRMYQDVIIDHTGKILRQK</sequence>